<name>A0A7W7MAC2_9ACTN</name>
<accession>A0A7W7MAC2</accession>
<dbReference type="AlphaFoldDB" id="A0A7W7MAC2"/>
<dbReference type="EMBL" id="JACHNB010000001">
    <property type="protein sequence ID" value="MBB4742771.1"/>
    <property type="molecule type" value="Genomic_DNA"/>
</dbReference>
<dbReference type="RefSeq" id="WP_185043093.1">
    <property type="nucleotide sequence ID" value="NZ_BAABFG010000005.1"/>
</dbReference>
<keyword evidence="3" id="KW-1185">Reference proteome</keyword>
<keyword evidence="1" id="KW-0472">Membrane</keyword>
<comment type="caution">
    <text evidence="2">The sequence shown here is derived from an EMBL/GenBank/DDBJ whole genome shotgun (WGS) entry which is preliminary data.</text>
</comment>
<evidence type="ECO:0008006" key="4">
    <source>
        <dbReference type="Google" id="ProtNLM"/>
    </source>
</evidence>
<dbReference type="Pfam" id="PF11239">
    <property type="entry name" value="DUF3040"/>
    <property type="match status" value="1"/>
</dbReference>
<evidence type="ECO:0000256" key="1">
    <source>
        <dbReference type="SAM" id="Phobius"/>
    </source>
</evidence>
<gene>
    <name evidence="2" type="ORF">BJY16_006230</name>
</gene>
<sequence length="84" mass="9181">MDSDRDQREFDRIVARLVDDFPGLAGRRPWPRRVRAAVAVVGGLLWGLLSVAMVAWGTAGVVLTVVVVAAVATLLIADHYRRRG</sequence>
<protein>
    <recommendedName>
        <fullName evidence="4">DUF3040 family protein</fullName>
    </recommendedName>
</protein>
<keyword evidence="1" id="KW-0812">Transmembrane</keyword>
<proteinExistence type="predicted"/>
<organism evidence="2 3">
    <name type="scientific">Actinoplanes octamycinicus</name>
    <dbReference type="NCBI Taxonomy" id="135948"/>
    <lineage>
        <taxon>Bacteria</taxon>
        <taxon>Bacillati</taxon>
        <taxon>Actinomycetota</taxon>
        <taxon>Actinomycetes</taxon>
        <taxon>Micromonosporales</taxon>
        <taxon>Micromonosporaceae</taxon>
        <taxon>Actinoplanes</taxon>
    </lineage>
</organism>
<dbReference type="InterPro" id="IPR021401">
    <property type="entry name" value="DUF3040"/>
</dbReference>
<feature type="transmembrane region" description="Helical" evidence="1">
    <location>
        <begin position="62"/>
        <end position="80"/>
    </location>
</feature>
<keyword evidence="1" id="KW-1133">Transmembrane helix</keyword>
<dbReference type="Proteomes" id="UP000546162">
    <property type="component" value="Unassembled WGS sequence"/>
</dbReference>
<reference evidence="2 3" key="1">
    <citation type="submission" date="2020-08" db="EMBL/GenBank/DDBJ databases">
        <title>Sequencing the genomes of 1000 actinobacteria strains.</title>
        <authorList>
            <person name="Klenk H.-P."/>
        </authorList>
    </citation>
    <scope>NUCLEOTIDE SEQUENCE [LARGE SCALE GENOMIC DNA]</scope>
    <source>
        <strain evidence="2 3">DSM 45809</strain>
    </source>
</reference>
<evidence type="ECO:0000313" key="3">
    <source>
        <dbReference type="Proteomes" id="UP000546162"/>
    </source>
</evidence>
<evidence type="ECO:0000313" key="2">
    <source>
        <dbReference type="EMBL" id="MBB4742771.1"/>
    </source>
</evidence>
<feature type="transmembrane region" description="Helical" evidence="1">
    <location>
        <begin position="36"/>
        <end position="56"/>
    </location>
</feature>